<keyword evidence="1" id="KW-0472">Membrane</keyword>
<keyword evidence="4" id="KW-1185">Reference proteome</keyword>
<dbReference type="AlphaFoldDB" id="A0A8J3F9L0"/>
<organism evidence="3 4">
    <name type="scientific">Pilimelia anulata</name>
    <dbReference type="NCBI Taxonomy" id="53371"/>
    <lineage>
        <taxon>Bacteria</taxon>
        <taxon>Bacillati</taxon>
        <taxon>Actinomycetota</taxon>
        <taxon>Actinomycetes</taxon>
        <taxon>Micromonosporales</taxon>
        <taxon>Micromonosporaceae</taxon>
        <taxon>Pilimelia</taxon>
    </lineage>
</organism>
<feature type="transmembrane region" description="Helical" evidence="1">
    <location>
        <begin position="342"/>
        <end position="365"/>
    </location>
</feature>
<keyword evidence="1" id="KW-1133">Transmembrane helix</keyword>
<dbReference type="RefSeq" id="WP_189170300.1">
    <property type="nucleotide sequence ID" value="NZ_BMQB01000005.1"/>
</dbReference>
<evidence type="ECO:0000256" key="1">
    <source>
        <dbReference type="SAM" id="Phobius"/>
    </source>
</evidence>
<evidence type="ECO:0000313" key="4">
    <source>
        <dbReference type="Proteomes" id="UP000649739"/>
    </source>
</evidence>
<feature type="signal peptide" evidence="2">
    <location>
        <begin position="1"/>
        <end position="23"/>
    </location>
</feature>
<accession>A0A8J3F9L0</accession>
<dbReference type="EMBL" id="BMQB01000005">
    <property type="protein sequence ID" value="GGJ94140.1"/>
    <property type="molecule type" value="Genomic_DNA"/>
</dbReference>
<reference evidence="3" key="2">
    <citation type="submission" date="2020-09" db="EMBL/GenBank/DDBJ databases">
        <authorList>
            <person name="Sun Q."/>
            <person name="Ohkuma M."/>
        </authorList>
    </citation>
    <scope>NUCLEOTIDE SEQUENCE</scope>
    <source>
        <strain evidence="3">JCM 3090</strain>
    </source>
</reference>
<evidence type="ECO:0000256" key="2">
    <source>
        <dbReference type="SAM" id="SignalP"/>
    </source>
</evidence>
<dbReference type="Proteomes" id="UP000649739">
    <property type="component" value="Unassembled WGS sequence"/>
</dbReference>
<proteinExistence type="predicted"/>
<keyword evidence="2" id="KW-0732">Signal</keyword>
<feature type="transmembrane region" description="Helical" evidence="1">
    <location>
        <begin position="410"/>
        <end position="431"/>
    </location>
</feature>
<evidence type="ECO:0000313" key="3">
    <source>
        <dbReference type="EMBL" id="GGJ94140.1"/>
    </source>
</evidence>
<gene>
    <name evidence="3" type="ORF">GCM10010123_25010</name>
</gene>
<evidence type="ECO:0008006" key="5">
    <source>
        <dbReference type="Google" id="ProtNLM"/>
    </source>
</evidence>
<feature type="transmembrane region" description="Helical" evidence="1">
    <location>
        <begin position="377"/>
        <end position="398"/>
    </location>
</feature>
<feature type="transmembrane region" description="Helical" evidence="1">
    <location>
        <begin position="302"/>
        <end position="322"/>
    </location>
</feature>
<feature type="transmembrane region" description="Helical" evidence="1">
    <location>
        <begin position="437"/>
        <end position="458"/>
    </location>
</feature>
<feature type="chain" id="PRO_5038357717" description="ABC transport system permease protein" evidence="2">
    <location>
        <begin position="24"/>
        <end position="848"/>
    </location>
</feature>
<sequence length="848" mass="84429">MIGRRLRAYAAHVAALAVLTGTAALVFTAAPRLTARATDAGLRATVAGTQPRARDLEYRFDARGLPDDPTPAAGAAELDGFGAGLPPAVRRLVAERWYGTSVDPGQLAAAGADLHPDRQALTIGLRTLTGARDAAVLTAGRWPRSTPAALEVTVADGVARQLDLRVGARFTLGRTQAGGAPVPARIVGVFAARDPAAGLWQLEPGVLAVPPTAADTPYEVSALTDDAGMTAAVGHGWPVTHAWTYRTDPGRIRAADLDAVLRGLDAVARGTPPGVRFGTGLARPLDRFAAARAANAATAATVSGGVFAALVGLVGLAAALLARRRRGEIALLRARGAGARTVAARALAEGLLTAGPALAVGVLAGYLLPGAPAGPPWLALASGVAGVLALPAAFLAALRPPARGGRRAAAARRLVAEVLVLAVTAGAVAAARAGGGALLVAVPVLVAASATVLALRLYPLLLRPVARLAARSRGAAFFLGTARLSRAPQPLAGPLIAVVALTTALAAAAIDGSIAAGRDTAADRAVPGDAVVTGQPLPAPTVAALTAAPRAAAVLSGFADRRMGASESAEVIGYTLVVDAPALAAVHRATGRGRAVPAALAGGPACGDGPVPAVVSPALAARLPGRGVTRVHDQRCEFAVAAVADWFPAVPAGVAYFVVLPRAAVTAHAGRPLEPTAIAVAGTAGGVAGPGVEVRRWTGYRAELDARGVHPILAAALRLGTGAGLLLALLAIGFGVLAGAAERVALRRRVRTLGLTAGQWRLLLAVELGVPLAVTLLTAAAAGAALPRLLAPALRLTDFTDGAPAPVGVTAGQVALVLGVGAAAAAVALAVEGAAGRRRGGRDEGEVT</sequence>
<reference evidence="3" key="1">
    <citation type="journal article" date="2014" name="Int. J. Syst. Evol. Microbiol.">
        <title>Complete genome sequence of Corynebacterium casei LMG S-19264T (=DSM 44701T), isolated from a smear-ripened cheese.</title>
        <authorList>
            <consortium name="US DOE Joint Genome Institute (JGI-PGF)"/>
            <person name="Walter F."/>
            <person name="Albersmeier A."/>
            <person name="Kalinowski J."/>
            <person name="Ruckert C."/>
        </authorList>
    </citation>
    <scope>NUCLEOTIDE SEQUENCE</scope>
    <source>
        <strain evidence="3">JCM 3090</strain>
    </source>
</reference>
<protein>
    <recommendedName>
        <fullName evidence="5">ABC transport system permease protein</fullName>
    </recommendedName>
</protein>
<comment type="caution">
    <text evidence="3">The sequence shown here is derived from an EMBL/GenBank/DDBJ whole genome shotgun (WGS) entry which is preliminary data.</text>
</comment>
<feature type="transmembrane region" description="Helical" evidence="1">
    <location>
        <begin position="806"/>
        <end position="831"/>
    </location>
</feature>
<feature type="transmembrane region" description="Helical" evidence="1">
    <location>
        <begin position="719"/>
        <end position="741"/>
    </location>
</feature>
<feature type="transmembrane region" description="Helical" evidence="1">
    <location>
        <begin position="762"/>
        <end position="786"/>
    </location>
</feature>
<keyword evidence="1" id="KW-0812">Transmembrane</keyword>
<name>A0A8J3F9L0_9ACTN</name>